<dbReference type="STRING" id="1742973.COMA2_80046"/>
<feature type="transmembrane region" description="Helical" evidence="9">
    <location>
        <begin position="239"/>
        <end position="259"/>
    </location>
</feature>
<feature type="transmembrane region" description="Helical" evidence="9">
    <location>
        <begin position="345"/>
        <end position="376"/>
    </location>
</feature>
<evidence type="ECO:0000256" key="5">
    <source>
        <dbReference type="ARBA" id="ARBA00022692"/>
    </source>
</evidence>
<keyword evidence="4" id="KW-1003">Cell membrane</keyword>
<feature type="transmembrane region" description="Helical" evidence="9">
    <location>
        <begin position="176"/>
        <end position="200"/>
    </location>
</feature>
<evidence type="ECO:0000256" key="1">
    <source>
        <dbReference type="ARBA" id="ARBA00004651"/>
    </source>
</evidence>
<evidence type="ECO:0000256" key="7">
    <source>
        <dbReference type="ARBA" id="ARBA00023136"/>
    </source>
</evidence>
<keyword evidence="7 9" id="KW-0472">Membrane</keyword>
<reference evidence="11" key="1">
    <citation type="submission" date="2015-10" db="EMBL/GenBank/DDBJ databases">
        <authorList>
            <person name="Luecker S."/>
            <person name="Luecker S."/>
        </authorList>
    </citation>
    <scope>NUCLEOTIDE SEQUENCE [LARGE SCALE GENOMIC DNA]</scope>
</reference>
<evidence type="ECO:0000313" key="10">
    <source>
        <dbReference type="EMBL" id="CUS39545.1"/>
    </source>
</evidence>
<feature type="transmembrane region" description="Helical" evidence="9">
    <location>
        <begin position="265"/>
        <end position="295"/>
    </location>
</feature>
<dbReference type="InterPro" id="IPR002549">
    <property type="entry name" value="AI-2E-like"/>
</dbReference>
<dbReference type="GO" id="GO:0005886">
    <property type="term" value="C:plasma membrane"/>
    <property type="evidence" value="ECO:0007669"/>
    <property type="project" value="UniProtKB-SubCell"/>
</dbReference>
<evidence type="ECO:0000256" key="9">
    <source>
        <dbReference type="SAM" id="Phobius"/>
    </source>
</evidence>
<keyword evidence="11" id="KW-1185">Reference proteome</keyword>
<proteinExistence type="inferred from homology"/>
<feature type="transmembrane region" description="Helical" evidence="9">
    <location>
        <begin position="38"/>
        <end position="55"/>
    </location>
</feature>
<keyword evidence="6 9" id="KW-1133">Transmembrane helix</keyword>
<protein>
    <recommendedName>
        <fullName evidence="12">AI-2E family transporter</fullName>
    </recommendedName>
</protein>
<evidence type="ECO:0000313" key="11">
    <source>
        <dbReference type="Proteomes" id="UP000198736"/>
    </source>
</evidence>
<feature type="region of interest" description="Disordered" evidence="8">
    <location>
        <begin position="1"/>
        <end position="25"/>
    </location>
</feature>
<keyword evidence="5 9" id="KW-0812">Transmembrane</keyword>
<comment type="similarity">
    <text evidence="2">Belongs to the autoinducer-2 exporter (AI-2E) (TC 2.A.86) family.</text>
</comment>
<organism evidence="10 11">
    <name type="scientific">Candidatus Nitrospira nitrificans</name>
    <dbReference type="NCBI Taxonomy" id="1742973"/>
    <lineage>
        <taxon>Bacteria</taxon>
        <taxon>Pseudomonadati</taxon>
        <taxon>Nitrospirota</taxon>
        <taxon>Nitrospiria</taxon>
        <taxon>Nitrospirales</taxon>
        <taxon>Nitrospiraceae</taxon>
        <taxon>Nitrospira</taxon>
    </lineage>
</organism>
<dbReference type="Pfam" id="PF01594">
    <property type="entry name" value="AI-2E_transport"/>
    <property type="match status" value="1"/>
</dbReference>
<accession>A0A0S4LRF4</accession>
<feature type="transmembrane region" description="Helical" evidence="9">
    <location>
        <begin position="61"/>
        <end position="79"/>
    </location>
</feature>
<dbReference type="PANTHER" id="PTHR21716">
    <property type="entry name" value="TRANSMEMBRANE PROTEIN"/>
    <property type="match status" value="1"/>
</dbReference>
<sequence length="391" mass="43493">MSPLRPTSETTPASSAPPQDARSSKPGIDRHLWEIRPVRDLMIFVAMAGLLWFLYELRSVFLPVFIALLFAYLVDPFVGHAFTRWSIPRPVTVGVLMFVLALAGIGIGLWLVPLLIEQAQTLIQKIPVYAHNISDRYESLFSSWSFNFGDFIGRVQNDPLATLQPLLSGTGHAFGLLGQLLGVTFNVALYAILIPIYFFFFSWHFDGMSRTVVRLIPITHRPHLLHVLHRMDTAVRGFFSERLLIAMITGVVYAIGWALTDVPYWFLLGVATGIASLVPYLSAVGWPLAVALKYADAVTAGQPAETGWMAILLWPSAAYLIGQFIENWILTPWLQSHSTDMSAVTILVVVFLGGAIAGLFGLIFAIPVAACIKIAIEEFVQPRWQQWVRET</sequence>
<keyword evidence="3" id="KW-0813">Transport</keyword>
<dbReference type="Proteomes" id="UP000198736">
    <property type="component" value="Unassembled WGS sequence"/>
</dbReference>
<dbReference type="RefSeq" id="WP_090901827.1">
    <property type="nucleotide sequence ID" value="NZ_CZPZ01000035.1"/>
</dbReference>
<evidence type="ECO:0000256" key="8">
    <source>
        <dbReference type="SAM" id="MobiDB-lite"/>
    </source>
</evidence>
<feature type="compositionally biased region" description="Polar residues" evidence="8">
    <location>
        <begin position="1"/>
        <end position="17"/>
    </location>
</feature>
<evidence type="ECO:0000256" key="2">
    <source>
        <dbReference type="ARBA" id="ARBA00009773"/>
    </source>
</evidence>
<dbReference type="PANTHER" id="PTHR21716:SF53">
    <property type="entry name" value="PERMEASE PERM-RELATED"/>
    <property type="match status" value="1"/>
</dbReference>
<feature type="transmembrane region" description="Helical" evidence="9">
    <location>
        <begin position="91"/>
        <end position="112"/>
    </location>
</feature>
<feature type="transmembrane region" description="Helical" evidence="9">
    <location>
        <begin position="307"/>
        <end position="325"/>
    </location>
</feature>
<evidence type="ECO:0000256" key="6">
    <source>
        <dbReference type="ARBA" id="ARBA00022989"/>
    </source>
</evidence>
<evidence type="ECO:0000256" key="4">
    <source>
        <dbReference type="ARBA" id="ARBA00022475"/>
    </source>
</evidence>
<dbReference type="AlphaFoldDB" id="A0A0S4LRF4"/>
<dbReference type="EMBL" id="CZPZ01000035">
    <property type="protein sequence ID" value="CUS39545.1"/>
    <property type="molecule type" value="Genomic_DNA"/>
</dbReference>
<evidence type="ECO:0000256" key="3">
    <source>
        <dbReference type="ARBA" id="ARBA00022448"/>
    </source>
</evidence>
<evidence type="ECO:0008006" key="12">
    <source>
        <dbReference type="Google" id="ProtNLM"/>
    </source>
</evidence>
<name>A0A0S4LRF4_9BACT</name>
<dbReference type="OrthoDB" id="5761230at2"/>
<gene>
    <name evidence="10" type="ORF">COMA2_80046</name>
</gene>
<comment type="subcellular location">
    <subcellularLocation>
        <location evidence="1">Cell membrane</location>
        <topology evidence="1">Multi-pass membrane protein</topology>
    </subcellularLocation>
</comment>